<name>A0AAV0EPB9_9ASTE</name>
<sequence length="335" mass="38046">MDSWEDKKALITELTQGMECAKQLRSYLHSQPSHSSVSSDTHRFLLDKIETSFQILLCLLHPPPSTTAPESSISVEGSPPNEGIHKSMNEFRSMTTKRRKLLPTWTEQVRVVTDNGLEGPPEDGYSWRKYGQKDILGAKYPRSYYRCTYRQMHNCWAIKQVQRSDGDSSLFEITYKGAHTCRQVPPKKKELEQNSYHHNDSLSMQPTSQMLTEFRSNLRVDTNDFEGKETLSAFSFPQTFPGGLTDENQQQFQISQYDLGTYSPSFASPTTSESNIFGAVQNFHCSESIIESPDLNDIFSATTSSTNSPNVGLDYTLDLENCDPNFLFDASEFFQ</sequence>
<dbReference type="PROSITE" id="PS50811">
    <property type="entry name" value="WRKY"/>
    <property type="match status" value="1"/>
</dbReference>
<dbReference type="PANTHER" id="PTHR32096:SF36">
    <property type="entry name" value="WRKY TRANSCRIPTION FACTOR 41-RELATED"/>
    <property type="match status" value="1"/>
</dbReference>
<dbReference type="EMBL" id="CAMAPF010000935">
    <property type="protein sequence ID" value="CAH9124851.1"/>
    <property type="molecule type" value="Genomic_DNA"/>
</dbReference>
<evidence type="ECO:0000256" key="1">
    <source>
        <dbReference type="ARBA" id="ARBA00004123"/>
    </source>
</evidence>
<dbReference type="AlphaFoldDB" id="A0AAV0EPB9"/>
<feature type="domain" description="WRKY" evidence="7">
    <location>
        <begin position="122"/>
        <end position="179"/>
    </location>
</feature>
<evidence type="ECO:0000313" key="8">
    <source>
        <dbReference type="EMBL" id="CAH9124851.1"/>
    </source>
</evidence>
<protein>
    <recommendedName>
        <fullName evidence="7">WRKY domain-containing protein</fullName>
    </recommendedName>
</protein>
<dbReference type="GO" id="GO:0010193">
    <property type="term" value="P:response to ozone"/>
    <property type="evidence" value="ECO:0007669"/>
    <property type="project" value="UniProtKB-ARBA"/>
</dbReference>
<dbReference type="GO" id="GO:0005634">
    <property type="term" value="C:nucleus"/>
    <property type="evidence" value="ECO:0007669"/>
    <property type="project" value="UniProtKB-SubCell"/>
</dbReference>
<dbReference type="GO" id="GO:0042542">
    <property type="term" value="P:response to hydrogen peroxide"/>
    <property type="evidence" value="ECO:0007669"/>
    <property type="project" value="UniProtKB-ARBA"/>
</dbReference>
<dbReference type="GO" id="GO:0000976">
    <property type="term" value="F:transcription cis-regulatory region binding"/>
    <property type="evidence" value="ECO:0007669"/>
    <property type="project" value="TreeGrafter"/>
</dbReference>
<reference evidence="8" key="1">
    <citation type="submission" date="2022-07" db="EMBL/GenBank/DDBJ databases">
        <authorList>
            <person name="Macas J."/>
            <person name="Novak P."/>
            <person name="Neumann P."/>
        </authorList>
    </citation>
    <scope>NUCLEOTIDE SEQUENCE</scope>
</reference>
<keyword evidence="2" id="KW-0805">Transcription regulation</keyword>
<dbReference type="EMBL" id="CAMAPF010000935">
    <property type="protein sequence ID" value="CAH9124853.1"/>
    <property type="molecule type" value="Genomic_DNA"/>
</dbReference>
<comment type="similarity">
    <text evidence="6">Belongs to the WRKY group III family.</text>
</comment>
<evidence type="ECO:0000256" key="2">
    <source>
        <dbReference type="ARBA" id="ARBA00023015"/>
    </source>
</evidence>
<comment type="caution">
    <text evidence="8">The sequence shown here is derived from an EMBL/GenBank/DDBJ whole genome shotgun (WGS) entry which is preliminary data.</text>
</comment>
<keyword evidence="5" id="KW-0539">Nucleus</keyword>
<dbReference type="InterPro" id="IPR003657">
    <property type="entry name" value="WRKY_dom"/>
</dbReference>
<dbReference type="GO" id="GO:0009751">
    <property type="term" value="P:response to salicylic acid"/>
    <property type="evidence" value="ECO:0007669"/>
    <property type="project" value="UniProtKB-ARBA"/>
</dbReference>
<evidence type="ECO:0000313" key="9">
    <source>
        <dbReference type="Proteomes" id="UP001152523"/>
    </source>
</evidence>
<dbReference type="SMART" id="SM00774">
    <property type="entry name" value="WRKY"/>
    <property type="match status" value="1"/>
</dbReference>
<dbReference type="GO" id="GO:0010150">
    <property type="term" value="P:leaf senescence"/>
    <property type="evidence" value="ECO:0007669"/>
    <property type="project" value="UniProtKB-ARBA"/>
</dbReference>
<gene>
    <name evidence="8" type="ORF">CEPIT_LOCUS26295</name>
</gene>
<comment type="subcellular location">
    <subcellularLocation>
        <location evidence="1">Nucleus</location>
    </subcellularLocation>
</comment>
<accession>A0AAV0EPB9</accession>
<evidence type="ECO:0000256" key="6">
    <source>
        <dbReference type="ARBA" id="ARBA00060850"/>
    </source>
</evidence>
<keyword evidence="3" id="KW-0238">DNA-binding</keyword>
<dbReference type="SUPFAM" id="SSF118290">
    <property type="entry name" value="WRKY DNA-binding domain"/>
    <property type="match status" value="1"/>
</dbReference>
<dbReference type="FunFam" id="2.20.25.80:FF:000009">
    <property type="entry name" value="WRKY transcription factor 53"/>
    <property type="match status" value="1"/>
</dbReference>
<evidence type="ECO:0000259" key="7">
    <source>
        <dbReference type="PROSITE" id="PS50811"/>
    </source>
</evidence>
<dbReference type="Gene3D" id="2.20.25.80">
    <property type="entry name" value="WRKY domain"/>
    <property type="match status" value="1"/>
</dbReference>
<dbReference type="InterPro" id="IPR044810">
    <property type="entry name" value="WRKY_plant"/>
</dbReference>
<evidence type="ECO:0000256" key="3">
    <source>
        <dbReference type="ARBA" id="ARBA00023125"/>
    </source>
</evidence>
<evidence type="ECO:0000256" key="4">
    <source>
        <dbReference type="ARBA" id="ARBA00023163"/>
    </source>
</evidence>
<dbReference type="Pfam" id="PF03106">
    <property type="entry name" value="WRKY"/>
    <property type="match status" value="1"/>
</dbReference>
<evidence type="ECO:0000256" key="5">
    <source>
        <dbReference type="ARBA" id="ARBA00023242"/>
    </source>
</evidence>
<dbReference type="InterPro" id="IPR036576">
    <property type="entry name" value="WRKY_dom_sf"/>
</dbReference>
<organism evidence="8 9">
    <name type="scientific">Cuscuta epithymum</name>
    <dbReference type="NCBI Taxonomy" id="186058"/>
    <lineage>
        <taxon>Eukaryota</taxon>
        <taxon>Viridiplantae</taxon>
        <taxon>Streptophyta</taxon>
        <taxon>Embryophyta</taxon>
        <taxon>Tracheophyta</taxon>
        <taxon>Spermatophyta</taxon>
        <taxon>Magnoliopsida</taxon>
        <taxon>eudicotyledons</taxon>
        <taxon>Gunneridae</taxon>
        <taxon>Pentapetalae</taxon>
        <taxon>asterids</taxon>
        <taxon>lamiids</taxon>
        <taxon>Solanales</taxon>
        <taxon>Convolvulaceae</taxon>
        <taxon>Cuscuteae</taxon>
        <taxon>Cuscuta</taxon>
        <taxon>Cuscuta subgen. Cuscuta</taxon>
    </lineage>
</organism>
<dbReference type="EMBL" id="CAMAPF010000935">
    <property type="protein sequence ID" value="CAH9124852.1"/>
    <property type="molecule type" value="Genomic_DNA"/>
</dbReference>
<proteinExistence type="inferred from homology"/>
<keyword evidence="4" id="KW-0804">Transcription</keyword>
<dbReference type="PANTHER" id="PTHR32096">
    <property type="entry name" value="WRKY TRANSCRIPTION FACTOR 30-RELATED-RELATED"/>
    <property type="match status" value="1"/>
</dbReference>
<dbReference type="Proteomes" id="UP001152523">
    <property type="component" value="Unassembled WGS sequence"/>
</dbReference>
<dbReference type="GO" id="GO:0003700">
    <property type="term" value="F:DNA-binding transcription factor activity"/>
    <property type="evidence" value="ECO:0007669"/>
    <property type="project" value="InterPro"/>
</dbReference>
<keyword evidence="9" id="KW-1185">Reference proteome</keyword>